<dbReference type="OrthoDB" id="1792985at2"/>
<dbReference type="InterPro" id="IPR021136">
    <property type="entry name" value="Flagellar_hook_control-like_C"/>
</dbReference>
<comment type="function">
    <text evidence="1">Controls the length of the flagellar hook.</text>
</comment>
<sequence length="395" mass="38458">MTPLSLGAAAASAPPATGTPARTGAGNDKQAGGFDALLQAAPQSAPQPAPRAKPASTPAADTPGRDGSDPSAAPAAPADTTSGSEASAAGDAGKPAASDEGRGQDDTDADAPQWPPPGLAGLLPGTPPVPATMAAMAPAPVVAGGGTDLPPSTTPPAPATSAPATPLPMAVAPPQGAPPAQAAATAAATVPAATTEADVLAQLASLDATPELPRGGAGNAPAPMDPGAGAALFGPLLQNLASVADARPAPAFPPALSAPVDMQGADFDEAIGARVGWLADQKIGHAHIRVTPNDLGPVEVKLQLDGDRVHATFSSAHAEVRQALESGLPRLREMLGEQGLQLAQADVGHRQSEPGTSHTGGAAGMGNDGEPGDAGSLPDATIRPLRLRGLLDAYA</sequence>
<keyword evidence="6" id="KW-0966">Cell projection</keyword>
<feature type="region of interest" description="Disordered" evidence="4">
    <location>
        <begin position="347"/>
        <end position="380"/>
    </location>
</feature>
<evidence type="ECO:0000313" key="6">
    <source>
        <dbReference type="EMBL" id="ALJ28350.1"/>
    </source>
</evidence>
<dbReference type="PANTHER" id="PTHR37533:SF2">
    <property type="entry name" value="FLAGELLAR HOOK-LENGTH CONTROL PROTEIN"/>
    <property type="match status" value="1"/>
</dbReference>
<keyword evidence="7" id="KW-1185">Reference proteome</keyword>
<keyword evidence="3" id="KW-1005">Bacterial flagellum biogenesis</keyword>
<dbReference type="GO" id="GO:0044780">
    <property type="term" value="P:bacterial-type flagellum assembly"/>
    <property type="evidence" value="ECO:0007669"/>
    <property type="project" value="InterPro"/>
</dbReference>
<dbReference type="AlphaFoldDB" id="A0A0S1AZW4"/>
<evidence type="ECO:0000256" key="1">
    <source>
        <dbReference type="ARBA" id="ARBA00003944"/>
    </source>
</evidence>
<name>A0A0S1AZW4_9GAMM</name>
<reference evidence="6 7" key="1">
    <citation type="journal article" date="2015" name="Genome Announc.">
        <title>Complete Genome Sequencing of Stenotrophomonas acidaminiphila ZAC14D2_NAIMI4_2, a Multidrug-Resistant Strain Isolated from Sediments of a Polluted River in Mexico, Uncovers New Antibiotic Resistance Genes and a Novel Class-II Lasso Peptide Biosynthesis Gene Cluster.</title>
        <authorList>
            <person name="Vinuesa P."/>
            <person name="Ochoa-Sanchez L.E."/>
        </authorList>
    </citation>
    <scope>NUCLEOTIDE SEQUENCE [LARGE SCALE GENOMIC DNA]</scope>
    <source>
        <strain evidence="6 7">ZAC14D2_NAIMI4_2</strain>
    </source>
</reference>
<protein>
    <submittedName>
        <fullName evidence="6">Flagellar hook-length control protein FliK</fullName>
    </submittedName>
</protein>
<evidence type="ECO:0000256" key="3">
    <source>
        <dbReference type="ARBA" id="ARBA00022795"/>
    </source>
</evidence>
<feature type="region of interest" description="Disordered" evidence="4">
    <location>
        <begin position="1"/>
        <end position="183"/>
    </location>
</feature>
<dbReference type="InterPro" id="IPR038610">
    <property type="entry name" value="FliK-like_C_sf"/>
</dbReference>
<keyword evidence="6" id="KW-0969">Cilium</keyword>
<dbReference type="EMBL" id="CP012900">
    <property type="protein sequence ID" value="ALJ28350.1"/>
    <property type="molecule type" value="Genomic_DNA"/>
</dbReference>
<feature type="compositionally biased region" description="Low complexity" evidence="4">
    <location>
        <begin position="1"/>
        <end position="26"/>
    </location>
</feature>
<feature type="compositionally biased region" description="Low complexity" evidence="4">
    <location>
        <begin position="131"/>
        <end position="142"/>
    </location>
</feature>
<feature type="compositionally biased region" description="Low complexity" evidence="4">
    <location>
        <begin position="69"/>
        <end position="96"/>
    </location>
</feature>
<keyword evidence="6" id="KW-0282">Flagellum</keyword>
<evidence type="ECO:0000313" key="7">
    <source>
        <dbReference type="Proteomes" id="UP000061010"/>
    </source>
</evidence>
<dbReference type="GO" id="GO:0009424">
    <property type="term" value="C:bacterial-type flagellum hook"/>
    <property type="evidence" value="ECO:0007669"/>
    <property type="project" value="InterPro"/>
</dbReference>
<dbReference type="Proteomes" id="UP000061010">
    <property type="component" value="Chromosome"/>
</dbReference>
<organism evidence="6 7">
    <name type="scientific">Stenotrophomonas acidaminiphila</name>
    <dbReference type="NCBI Taxonomy" id="128780"/>
    <lineage>
        <taxon>Bacteria</taxon>
        <taxon>Pseudomonadati</taxon>
        <taxon>Pseudomonadota</taxon>
        <taxon>Gammaproteobacteria</taxon>
        <taxon>Lysobacterales</taxon>
        <taxon>Lysobacteraceae</taxon>
        <taxon>Stenotrophomonas</taxon>
    </lineage>
</organism>
<evidence type="ECO:0000256" key="2">
    <source>
        <dbReference type="ARBA" id="ARBA00009149"/>
    </source>
</evidence>
<dbReference type="InterPro" id="IPR001635">
    <property type="entry name" value="Flag_hook_Flik"/>
</dbReference>
<dbReference type="KEGG" id="sacz:AOT14_19730"/>
<dbReference type="CDD" id="cd17470">
    <property type="entry name" value="T3SS_Flik_C"/>
    <property type="match status" value="1"/>
</dbReference>
<feature type="domain" description="Flagellar hook-length control protein-like C-terminal" evidence="5">
    <location>
        <begin position="274"/>
        <end position="353"/>
    </location>
</feature>
<dbReference type="PRINTS" id="PR01007">
    <property type="entry name" value="FLGHOOKFLIK"/>
</dbReference>
<dbReference type="PATRIC" id="fig|128780.6.peg.1982"/>
<dbReference type="Pfam" id="PF02120">
    <property type="entry name" value="Flg_hook"/>
    <property type="match status" value="1"/>
</dbReference>
<dbReference type="PANTHER" id="PTHR37533">
    <property type="entry name" value="FLAGELLAR HOOK-LENGTH CONTROL PROTEIN"/>
    <property type="match status" value="1"/>
</dbReference>
<dbReference type="InterPro" id="IPR052563">
    <property type="entry name" value="FliK"/>
</dbReference>
<proteinExistence type="inferred from homology"/>
<accession>A0A0S1AZW4</accession>
<dbReference type="Gene3D" id="3.30.750.140">
    <property type="match status" value="1"/>
</dbReference>
<evidence type="ECO:0000259" key="5">
    <source>
        <dbReference type="Pfam" id="PF02120"/>
    </source>
</evidence>
<evidence type="ECO:0000256" key="4">
    <source>
        <dbReference type="SAM" id="MobiDB-lite"/>
    </source>
</evidence>
<feature type="compositionally biased region" description="Low complexity" evidence="4">
    <location>
        <begin position="159"/>
        <end position="183"/>
    </location>
</feature>
<comment type="similarity">
    <text evidence="2">Belongs to the FliK family.</text>
</comment>
<gene>
    <name evidence="6" type="ORF">AOT14_19730</name>
</gene>